<protein>
    <recommendedName>
        <fullName evidence="3">DUF2267 domain-containing protein</fullName>
    </recommendedName>
</protein>
<sequence>MEELTNRISAKADIAADTAEQAIAIILEFLKKEGGEEKMQQIFDALPGAQALVEAREQAKSGGGLLGGLGNMMGGMMGAMATLNELKGVGLDMGEIQSVVKELISYAKEKAGDEVVDDVVSQIPGLSQII</sequence>
<reference evidence="1 2" key="1">
    <citation type="submission" date="2017-05" db="EMBL/GenBank/DDBJ databases">
        <authorList>
            <person name="Varghese N."/>
            <person name="Submissions S."/>
        </authorList>
    </citation>
    <scope>NUCLEOTIDE SEQUENCE [LARGE SCALE GENOMIC DNA]</scope>
    <source>
        <strain evidence="1 2">DSM 15949</strain>
    </source>
</reference>
<dbReference type="RefSeq" id="WP_155191263.1">
    <property type="nucleotide sequence ID" value="NZ_BAAAEA010000001.1"/>
</dbReference>
<dbReference type="Proteomes" id="UP001157914">
    <property type="component" value="Unassembled WGS sequence"/>
</dbReference>
<dbReference type="Pfam" id="PF11075">
    <property type="entry name" value="DUF2780"/>
    <property type="match status" value="1"/>
</dbReference>
<comment type="caution">
    <text evidence="1">The sequence shown here is derived from an EMBL/GenBank/DDBJ whole genome shotgun (WGS) entry which is preliminary data.</text>
</comment>
<evidence type="ECO:0000313" key="1">
    <source>
        <dbReference type="EMBL" id="SMP01230.1"/>
    </source>
</evidence>
<keyword evidence="2" id="KW-1185">Reference proteome</keyword>
<organism evidence="1 2">
    <name type="scientific">Roseibium denhamense</name>
    <dbReference type="NCBI Taxonomy" id="76305"/>
    <lineage>
        <taxon>Bacteria</taxon>
        <taxon>Pseudomonadati</taxon>
        <taxon>Pseudomonadota</taxon>
        <taxon>Alphaproteobacteria</taxon>
        <taxon>Hyphomicrobiales</taxon>
        <taxon>Stappiaceae</taxon>
        <taxon>Roseibium</taxon>
    </lineage>
</organism>
<name>A0ABY1N6K3_9HYPH</name>
<evidence type="ECO:0008006" key="3">
    <source>
        <dbReference type="Google" id="ProtNLM"/>
    </source>
</evidence>
<evidence type="ECO:0000313" key="2">
    <source>
        <dbReference type="Proteomes" id="UP001157914"/>
    </source>
</evidence>
<accession>A0ABY1N6K3</accession>
<dbReference type="EMBL" id="FXTT01000001">
    <property type="protein sequence ID" value="SMP01230.1"/>
    <property type="molecule type" value="Genomic_DNA"/>
</dbReference>
<dbReference type="InterPro" id="IPR021302">
    <property type="entry name" value="DUF2780_VcgC/VcgE"/>
</dbReference>
<proteinExistence type="predicted"/>
<gene>
    <name evidence="1" type="ORF">SAMN06265374_0347</name>
</gene>